<dbReference type="InterPro" id="IPR015813">
    <property type="entry name" value="Pyrv/PenolPyrv_kinase-like_dom"/>
</dbReference>
<dbReference type="FunFam" id="2.40.33.10:FF:000023">
    <property type="entry name" value="Pyruvate kinase PKM"/>
    <property type="match status" value="1"/>
</dbReference>
<organism evidence="19">
    <name type="scientific">Amphimedon queenslandica</name>
    <name type="common">Sponge</name>
    <dbReference type="NCBI Taxonomy" id="400682"/>
    <lineage>
        <taxon>Eukaryota</taxon>
        <taxon>Metazoa</taxon>
        <taxon>Porifera</taxon>
        <taxon>Demospongiae</taxon>
        <taxon>Heteroscleromorpha</taxon>
        <taxon>Haplosclerida</taxon>
        <taxon>Niphatidae</taxon>
        <taxon>Amphimedon</taxon>
    </lineage>
</organism>
<dbReference type="PROSITE" id="PS00110">
    <property type="entry name" value="PYRUVATE_KINASE"/>
    <property type="match status" value="1"/>
</dbReference>
<evidence type="ECO:0000256" key="13">
    <source>
        <dbReference type="ARBA" id="ARBA00023152"/>
    </source>
</evidence>
<dbReference type="PRINTS" id="PR01050">
    <property type="entry name" value="PYRUVTKNASE"/>
</dbReference>
<keyword evidence="14" id="KW-0670">Pyruvate</keyword>
<evidence type="ECO:0000256" key="7">
    <source>
        <dbReference type="ARBA" id="ARBA00022723"/>
    </source>
</evidence>
<dbReference type="CDD" id="cd00288">
    <property type="entry name" value="Pyruvate_Kinase"/>
    <property type="match status" value="1"/>
</dbReference>
<reference evidence="19" key="2">
    <citation type="submission" date="2017-05" db="UniProtKB">
        <authorList>
            <consortium name="EnsemblMetazoa"/>
        </authorList>
    </citation>
    <scope>IDENTIFICATION</scope>
</reference>
<keyword evidence="8" id="KW-0547">Nucleotide-binding</keyword>
<dbReference type="EnsemblMetazoa" id="Aqu2.1.34807_001">
    <property type="protein sequence ID" value="Aqu2.1.34807_001"/>
    <property type="gene ID" value="Aqu2.1.34807"/>
</dbReference>
<keyword evidence="13 15" id="KW-0324">Glycolysis</keyword>
<dbReference type="EnsemblMetazoa" id="XM_003385723.3">
    <property type="protein sequence ID" value="XP_003385771.1"/>
    <property type="gene ID" value="LOC100633847"/>
</dbReference>
<evidence type="ECO:0000256" key="10">
    <source>
        <dbReference type="ARBA" id="ARBA00022840"/>
    </source>
</evidence>
<comment type="pathway">
    <text evidence="3 15">Carbohydrate degradation; glycolysis; pyruvate from D-glyceraldehyde 3-phosphate: step 5/5.</text>
</comment>
<dbReference type="Gene3D" id="3.20.20.60">
    <property type="entry name" value="Phosphoenolpyruvate-binding domains"/>
    <property type="match status" value="1"/>
</dbReference>
<evidence type="ECO:0000256" key="15">
    <source>
        <dbReference type="RuleBase" id="RU000504"/>
    </source>
</evidence>
<dbReference type="GO" id="GO:0004743">
    <property type="term" value="F:pyruvate kinase activity"/>
    <property type="evidence" value="ECO:0007669"/>
    <property type="project" value="UniProtKB-EC"/>
</dbReference>
<comment type="catalytic activity">
    <reaction evidence="15">
        <text>pyruvate + ATP = phosphoenolpyruvate + ADP + H(+)</text>
        <dbReference type="Rhea" id="RHEA:18157"/>
        <dbReference type="ChEBI" id="CHEBI:15361"/>
        <dbReference type="ChEBI" id="CHEBI:15378"/>
        <dbReference type="ChEBI" id="CHEBI:30616"/>
        <dbReference type="ChEBI" id="CHEBI:58702"/>
        <dbReference type="ChEBI" id="CHEBI:456216"/>
        <dbReference type="EC" id="2.7.1.40"/>
    </reaction>
</comment>
<feature type="region of interest" description="Disordered" evidence="16">
    <location>
        <begin position="1"/>
        <end position="53"/>
    </location>
</feature>
<keyword evidence="20" id="KW-1185">Reference proteome</keyword>
<dbReference type="Pfam" id="PF02887">
    <property type="entry name" value="PK_C"/>
    <property type="match status" value="1"/>
</dbReference>
<dbReference type="NCBIfam" id="NF004978">
    <property type="entry name" value="PRK06354.1"/>
    <property type="match status" value="1"/>
</dbReference>
<dbReference type="InterPro" id="IPR018209">
    <property type="entry name" value="Pyrv_Knase_AS"/>
</dbReference>
<dbReference type="InterPro" id="IPR001697">
    <property type="entry name" value="Pyr_Knase"/>
</dbReference>
<evidence type="ECO:0000256" key="1">
    <source>
        <dbReference type="ARBA" id="ARBA00001946"/>
    </source>
</evidence>
<dbReference type="SUPFAM" id="SSF52935">
    <property type="entry name" value="PK C-terminal domain-like"/>
    <property type="match status" value="1"/>
</dbReference>
<dbReference type="KEGG" id="aqu:100633847"/>
<comment type="cofactor">
    <cofactor evidence="2">
        <name>K(+)</name>
        <dbReference type="ChEBI" id="CHEBI:29103"/>
    </cofactor>
</comment>
<dbReference type="AlphaFoldDB" id="A0A1X7V5K8"/>
<feature type="compositionally biased region" description="Low complexity" evidence="16">
    <location>
        <begin position="30"/>
        <end position="45"/>
    </location>
</feature>
<evidence type="ECO:0000256" key="11">
    <source>
        <dbReference type="ARBA" id="ARBA00022842"/>
    </source>
</evidence>
<dbReference type="FunFam" id="3.40.1380.20:FF:000001">
    <property type="entry name" value="Pyruvate kinase"/>
    <property type="match status" value="1"/>
</dbReference>
<dbReference type="NCBIfam" id="TIGR01064">
    <property type="entry name" value="pyruv_kin"/>
    <property type="match status" value="1"/>
</dbReference>
<accession>A0A1X7V5K8</accession>
<keyword evidence="7" id="KW-0479">Metal-binding</keyword>
<evidence type="ECO:0000256" key="14">
    <source>
        <dbReference type="ARBA" id="ARBA00023317"/>
    </source>
</evidence>
<dbReference type="FunFam" id="3.20.20.60:FF:000025">
    <property type="entry name" value="Pyruvate kinase"/>
    <property type="match status" value="1"/>
</dbReference>
<name>A0A1X7V5K8_AMPQE</name>
<dbReference type="GO" id="GO:0016301">
    <property type="term" value="F:kinase activity"/>
    <property type="evidence" value="ECO:0007669"/>
    <property type="project" value="UniProtKB-KW"/>
</dbReference>
<dbReference type="InterPro" id="IPR015795">
    <property type="entry name" value="Pyrv_Knase_C"/>
</dbReference>
<dbReference type="PANTHER" id="PTHR11817">
    <property type="entry name" value="PYRUVATE KINASE"/>
    <property type="match status" value="1"/>
</dbReference>
<protein>
    <recommendedName>
        <fullName evidence="5 15">Pyruvate kinase</fullName>
        <ecNumber evidence="5 15">2.7.1.40</ecNumber>
    </recommendedName>
</protein>
<evidence type="ECO:0000256" key="2">
    <source>
        <dbReference type="ARBA" id="ARBA00001958"/>
    </source>
</evidence>
<comment type="cofactor">
    <cofactor evidence="1">
        <name>Mg(2+)</name>
        <dbReference type="ChEBI" id="CHEBI:18420"/>
    </cofactor>
</comment>
<keyword evidence="9 15" id="KW-0418">Kinase</keyword>
<dbReference type="SUPFAM" id="SSF51621">
    <property type="entry name" value="Phosphoenolpyruvate/pyruvate domain"/>
    <property type="match status" value="1"/>
</dbReference>
<dbReference type="Gene3D" id="2.40.33.10">
    <property type="entry name" value="PK beta-barrel domain-like"/>
    <property type="match status" value="1"/>
</dbReference>
<keyword evidence="11 15" id="KW-0460">Magnesium</keyword>
<dbReference type="eggNOG" id="KOG2323">
    <property type="taxonomic scope" value="Eukaryota"/>
</dbReference>
<dbReference type="InterPro" id="IPR011037">
    <property type="entry name" value="Pyrv_Knase-like_insert_dom_sf"/>
</dbReference>
<dbReference type="STRING" id="400682.A0A1X7V5K8"/>
<evidence type="ECO:0000256" key="4">
    <source>
        <dbReference type="ARBA" id="ARBA00008663"/>
    </source>
</evidence>
<evidence type="ECO:0000256" key="6">
    <source>
        <dbReference type="ARBA" id="ARBA00022679"/>
    </source>
</evidence>
<comment type="similarity">
    <text evidence="4 15">Belongs to the pyruvate kinase family.</text>
</comment>
<dbReference type="OrthoDB" id="108365at2759"/>
<sequence>MAEQDPEEQTPTRTTQTVDSSEAPPAAPTSGSGKRSRVGSSASSQGEHDAPHSEAQLANTHLEHFCLLDVFAHPHTLRNTGIICTIGPASQSVSVMKKLIDAGMCIARLNFSHGEHAYHKQTIENVRAANKEMPDKYIAIALDTKGPEIRTGLLEGGGAAEISLKTGDVLTLSINEKYKDCGTGSLIYVDYKNIIKVVKPGEKVFVDDGLISLKVTDKTDTTLITVVQNGGNLGSRKGVNLPGIVVDLPALSDKDKKDLAFGVENKVDMVFASFIRKAQDVHDVRAELGEKGKNIKIISKIESEEGVLNFDEIVEASDGIMVARGDLGIEIPAEKVFLAQKMMTGRCNRIGKPVIVATQMLESMVSKPRPTRAETSDVANAVLDGADCVMLSGETAKGKYPVEAVDIMHRICCEAESAMFHRVVFDELRLLTPKPTETLTTTAIAAVDAAFFQNAAAIICLTTTGKTAFNLSHFRPHCPIISVTRDREVAHICHLYRGIHPLVFPHPKDKSDWADDIEKRFLYAIEWGKKKGFIQKGSTIIALSGWRPGPANTNTIRIVTVE</sequence>
<dbReference type="SUPFAM" id="SSF50800">
    <property type="entry name" value="PK beta-barrel domain-like"/>
    <property type="match status" value="1"/>
</dbReference>
<dbReference type="InterPro" id="IPR015793">
    <property type="entry name" value="Pyrv_Knase_brl"/>
</dbReference>
<evidence type="ECO:0000313" key="19">
    <source>
        <dbReference type="EnsemblMetazoa" id="Aqu2.1.34807_001"/>
    </source>
</evidence>
<evidence type="ECO:0000256" key="8">
    <source>
        <dbReference type="ARBA" id="ARBA00022741"/>
    </source>
</evidence>
<evidence type="ECO:0000313" key="20">
    <source>
        <dbReference type="Proteomes" id="UP000007879"/>
    </source>
</evidence>
<dbReference type="Pfam" id="PF00224">
    <property type="entry name" value="PK"/>
    <property type="match status" value="1"/>
</dbReference>
<dbReference type="GO" id="GO:0005524">
    <property type="term" value="F:ATP binding"/>
    <property type="evidence" value="ECO:0007669"/>
    <property type="project" value="UniProtKB-KW"/>
</dbReference>
<evidence type="ECO:0000259" key="18">
    <source>
        <dbReference type="Pfam" id="PF02887"/>
    </source>
</evidence>
<dbReference type="FunCoup" id="A0A1X7V5K8">
    <property type="interactions" value="589"/>
</dbReference>
<evidence type="ECO:0000256" key="5">
    <source>
        <dbReference type="ARBA" id="ARBA00012142"/>
    </source>
</evidence>
<dbReference type="InterPro" id="IPR036918">
    <property type="entry name" value="Pyrv_Knase_C_sf"/>
</dbReference>
<feature type="domain" description="Pyruvate kinase barrel" evidence="17">
    <location>
        <begin position="78"/>
        <end position="405"/>
    </location>
</feature>
<keyword evidence="12" id="KW-0630">Potassium</keyword>
<gene>
    <name evidence="19" type="primary">100633847</name>
</gene>
<dbReference type="EC" id="2.7.1.40" evidence="5 15"/>
<evidence type="ECO:0000256" key="9">
    <source>
        <dbReference type="ARBA" id="ARBA00022777"/>
    </source>
</evidence>
<feature type="domain" description="Pyruvate kinase C-terminal" evidence="18">
    <location>
        <begin position="441"/>
        <end position="559"/>
    </location>
</feature>
<dbReference type="InParanoid" id="A0A1X7V5K8"/>
<dbReference type="InterPro" id="IPR015806">
    <property type="entry name" value="Pyrv_Knase_insert_dom_sf"/>
</dbReference>
<evidence type="ECO:0000256" key="3">
    <source>
        <dbReference type="ARBA" id="ARBA00004997"/>
    </source>
</evidence>
<dbReference type="InterPro" id="IPR040442">
    <property type="entry name" value="Pyrv_kinase-like_dom_sf"/>
</dbReference>
<keyword evidence="6 15" id="KW-0808">Transferase</keyword>
<dbReference type="Proteomes" id="UP000007879">
    <property type="component" value="Unassembled WGS sequence"/>
</dbReference>
<keyword evidence="10" id="KW-0067">ATP-binding</keyword>
<dbReference type="NCBIfam" id="NF004491">
    <property type="entry name" value="PRK05826.1"/>
    <property type="match status" value="1"/>
</dbReference>
<dbReference type="Gene3D" id="3.40.1380.20">
    <property type="entry name" value="Pyruvate kinase, C-terminal domain"/>
    <property type="match status" value="1"/>
</dbReference>
<reference evidence="20" key="1">
    <citation type="journal article" date="2010" name="Nature">
        <title>The Amphimedon queenslandica genome and the evolution of animal complexity.</title>
        <authorList>
            <person name="Srivastava M."/>
            <person name="Simakov O."/>
            <person name="Chapman J."/>
            <person name="Fahey B."/>
            <person name="Gauthier M.E."/>
            <person name="Mitros T."/>
            <person name="Richards G.S."/>
            <person name="Conaco C."/>
            <person name="Dacre M."/>
            <person name="Hellsten U."/>
            <person name="Larroux C."/>
            <person name="Putnam N.H."/>
            <person name="Stanke M."/>
            <person name="Adamska M."/>
            <person name="Darling A."/>
            <person name="Degnan S.M."/>
            <person name="Oakley T.H."/>
            <person name="Plachetzki D.C."/>
            <person name="Zhai Y."/>
            <person name="Adamski M."/>
            <person name="Calcino A."/>
            <person name="Cummins S.F."/>
            <person name="Goodstein D.M."/>
            <person name="Harris C."/>
            <person name="Jackson D.J."/>
            <person name="Leys S.P."/>
            <person name="Shu S."/>
            <person name="Woodcroft B.J."/>
            <person name="Vervoort M."/>
            <person name="Kosik K.S."/>
            <person name="Manning G."/>
            <person name="Degnan B.M."/>
            <person name="Rokhsar D.S."/>
        </authorList>
    </citation>
    <scope>NUCLEOTIDE SEQUENCE [LARGE SCALE GENOMIC DNA]</scope>
</reference>
<dbReference type="OMA" id="FERCDES"/>
<dbReference type="UniPathway" id="UPA00109">
    <property type="reaction ID" value="UER00188"/>
</dbReference>
<evidence type="ECO:0000256" key="16">
    <source>
        <dbReference type="SAM" id="MobiDB-lite"/>
    </source>
</evidence>
<proteinExistence type="inferred from homology"/>
<dbReference type="GO" id="GO:0030955">
    <property type="term" value="F:potassium ion binding"/>
    <property type="evidence" value="ECO:0007669"/>
    <property type="project" value="InterPro"/>
</dbReference>
<dbReference type="GO" id="GO:0000287">
    <property type="term" value="F:magnesium ion binding"/>
    <property type="evidence" value="ECO:0007669"/>
    <property type="project" value="InterPro"/>
</dbReference>
<evidence type="ECO:0000256" key="12">
    <source>
        <dbReference type="ARBA" id="ARBA00022958"/>
    </source>
</evidence>
<evidence type="ECO:0000259" key="17">
    <source>
        <dbReference type="Pfam" id="PF00224"/>
    </source>
</evidence>